<feature type="compositionally biased region" description="Basic residues" evidence="1">
    <location>
        <begin position="101"/>
        <end position="110"/>
    </location>
</feature>
<feature type="compositionally biased region" description="Basic and acidic residues" evidence="1">
    <location>
        <begin position="90"/>
        <end position="100"/>
    </location>
</feature>
<evidence type="ECO:0000256" key="1">
    <source>
        <dbReference type="SAM" id="MobiDB-lite"/>
    </source>
</evidence>
<dbReference type="AlphaFoldDB" id="A0A9P6FQ09"/>
<name>A0A9P6FQ09_9FUNG</name>
<organism evidence="2 3">
    <name type="scientific">Lunasporangiospora selenospora</name>
    <dbReference type="NCBI Taxonomy" id="979761"/>
    <lineage>
        <taxon>Eukaryota</taxon>
        <taxon>Fungi</taxon>
        <taxon>Fungi incertae sedis</taxon>
        <taxon>Mucoromycota</taxon>
        <taxon>Mortierellomycotina</taxon>
        <taxon>Mortierellomycetes</taxon>
        <taxon>Mortierellales</taxon>
        <taxon>Mortierellaceae</taxon>
        <taxon>Lunasporangiospora</taxon>
    </lineage>
</organism>
<protein>
    <submittedName>
        <fullName evidence="2">Uncharacterized protein</fullName>
    </submittedName>
</protein>
<reference evidence="2" key="1">
    <citation type="journal article" date="2020" name="Fungal Divers.">
        <title>Resolving the Mortierellaceae phylogeny through synthesis of multi-gene phylogenetics and phylogenomics.</title>
        <authorList>
            <person name="Vandepol N."/>
            <person name="Liber J."/>
            <person name="Desiro A."/>
            <person name="Na H."/>
            <person name="Kennedy M."/>
            <person name="Barry K."/>
            <person name="Grigoriev I.V."/>
            <person name="Miller A.N."/>
            <person name="O'Donnell K."/>
            <person name="Stajich J.E."/>
            <person name="Bonito G."/>
        </authorList>
    </citation>
    <scope>NUCLEOTIDE SEQUENCE</scope>
    <source>
        <strain evidence="2">KOD1015</strain>
    </source>
</reference>
<proteinExistence type="predicted"/>
<feature type="compositionally biased region" description="Basic residues" evidence="1">
    <location>
        <begin position="7"/>
        <end position="20"/>
    </location>
</feature>
<accession>A0A9P6FQ09</accession>
<gene>
    <name evidence="2" type="ORF">BGW38_004215</name>
</gene>
<dbReference type="EMBL" id="JAABOA010002712">
    <property type="protein sequence ID" value="KAF9579502.1"/>
    <property type="molecule type" value="Genomic_DNA"/>
</dbReference>
<keyword evidence="3" id="KW-1185">Reference proteome</keyword>
<feature type="non-terminal residue" evidence="2">
    <location>
        <position position="1"/>
    </location>
</feature>
<comment type="caution">
    <text evidence="2">The sequence shown here is derived from an EMBL/GenBank/DDBJ whole genome shotgun (WGS) entry which is preliminary data.</text>
</comment>
<evidence type="ECO:0000313" key="3">
    <source>
        <dbReference type="Proteomes" id="UP000780801"/>
    </source>
</evidence>
<feature type="compositionally biased region" description="Low complexity" evidence="1">
    <location>
        <begin position="50"/>
        <end position="61"/>
    </location>
</feature>
<evidence type="ECO:0000313" key="2">
    <source>
        <dbReference type="EMBL" id="KAF9579502.1"/>
    </source>
</evidence>
<dbReference type="Proteomes" id="UP000780801">
    <property type="component" value="Unassembled WGS sequence"/>
</dbReference>
<sequence length="141" mass="15428">HVGGSHQHGHSPQHAHHGHHGQQQQQQQHHGMDKHSHGYSLPSFGSLTRPSSPVSSPQQGPGHHHNHVPQLNLPAPAAMMDGGYAYGGKRASEGAVDHPHYHGHHSHPHPHPPPQQQQGHVPFQYTHGHASLERLSHITPH</sequence>
<feature type="compositionally biased region" description="Low complexity" evidence="1">
    <location>
        <begin position="74"/>
        <end position="83"/>
    </location>
</feature>
<feature type="region of interest" description="Disordered" evidence="1">
    <location>
        <begin position="1"/>
        <end position="121"/>
    </location>
</feature>